<comment type="caution">
    <text evidence="1">The sequence shown here is derived from an EMBL/GenBank/DDBJ whole genome shotgun (WGS) entry which is preliminary data.</text>
</comment>
<gene>
    <name evidence="1" type="ORF">T10_1319</name>
</gene>
<organism evidence="1 2">
    <name type="scientific">Trichinella papuae</name>
    <dbReference type="NCBI Taxonomy" id="268474"/>
    <lineage>
        <taxon>Eukaryota</taxon>
        <taxon>Metazoa</taxon>
        <taxon>Ecdysozoa</taxon>
        <taxon>Nematoda</taxon>
        <taxon>Enoplea</taxon>
        <taxon>Dorylaimia</taxon>
        <taxon>Trichinellida</taxon>
        <taxon>Trichinellidae</taxon>
        <taxon>Trichinella</taxon>
    </lineage>
</organism>
<protein>
    <submittedName>
        <fullName evidence="1">Uncharacterized protein</fullName>
    </submittedName>
</protein>
<evidence type="ECO:0000313" key="2">
    <source>
        <dbReference type="Proteomes" id="UP000054843"/>
    </source>
</evidence>
<dbReference type="AlphaFoldDB" id="A0A0V1MXF1"/>
<reference evidence="1 2" key="1">
    <citation type="submission" date="2015-01" db="EMBL/GenBank/DDBJ databases">
        <title>Evolution of Trichinella species and genotypes.</title>
        <authorList>
            <person name="Korhonen P.K."/>
            <person name="Edoardo P."/>
            <person name="Giuseppe L.R."/>
            <person name="Gasser R.B."/>
        </authorList>
    </citation>
    <scope>NUCLEOTIDE SEQUENCE [LARGE SCALE GENOMIC DNA]</scope>
    <source>
        <strain evidence="1">ISS1980</strain>
    </source>
</reference>
<proteinExistence type="predicted"/>
<name>A0A0V1MXF1_9BILA</name>
<accession>A0A0V1MXF1</accession>
<sequence length="67" mass="7351">MADSYARKSYEATQHTQAPLKQVWDGLFLVCSTPSASSIRRKKRPKAHGWVALFRGVAVEAQGSSTS</sequence>
<dbReference type="EMBL" id="JYDO01000029">
    <property type="protein sequence ID" value="KRZ76303.1"/>
    <property type="molecule type" value="Genomic_DNA"/>
</dbReference>
<keyword evidence="2" id="KW-1185">Reference proteome</keyword>
<dbReference type="Proteomes" id="UP000054843">
    <property type="component" value="Unassembled WGS sequence"/>
</dbReference>
<evidence type="ECO:0000313" key="1">
    <source>
        <dbReference type="EMBL" id="KRZ76303.1"/>
    </source>
</evidence>